<sequence length="160" mass="18647">MQLPICALFAWFTIALFCLIPKRLAVFDLVFMYMVTLIMTTIVFTLFDLNLHTVIIPRTVTTSFAVIMCRLVTIPLLIMMAVNALLSVVHKKARFAAAIVIWLAVVVFDWMLNLLHVIVYQKSLMWHVVSTLCVYFAFITATYWLTRIYMRMDRSNLWQT</sequence>
<feature type="transmembrane region" description="Helical" evidence="1">
    <location>
        <begin position="31"/>
        <end position="51"/>
    </location>
</feature>
<evidence type="ECO:0000313" key="3">
    <source>
        <dbReference type="Proteomes" id="UP000663505"/>
    </source>
</evidence>
<gene>
    <name evidence="2" type="ORF">JZ786_18925</name>
</gene>
<keyword evidence="1" id="KW-0812">Transmembrane</keyword>
<dbReference type="AlphaFoldDB" id="A0A9X7Z5N6"/>
<keyword evidence="1" id="KW-0472">Membrane</keyword>
<feature type="transmembrane region" description="Helical" evidence="1">
    <location>
        <begin position="95"/>
        <end position="112"/>
    </location>
</feature>
<dbReference type="Proteomes" id="UP000663505">
    <property type="component" value="Chromosome"/>
</dbReference>
<name>A0A9X7Z5N6_9BACL</name>
<reference evidence="2 3" key="1">
    <citation type="submission" date="2021-02" db="EMBL/GenBank/DDBJ databases">
        <title>Alicyclobacillus curvatus sp. nov. and Alicyclobacillus mengziensis sp. nov., two acidophilic bacteria isolated from acid mine drainage.</title>
        <authorList>
            <person name="Huang Y."/>
        </authorList>
    </citation>
    <scope>NUCLEOTIDE SEQUENCE [LARGE SCALE GENOMIC DNA]</scope>
    <source>
        <strain evidence="2 3">S30H14</strain>
    </source>
</reference>
<keyword evidence="1" id="KW-1133">Transmembrane helix</keyword>
<dbReference type="KEGG" id="afx:JZ786_18925"/>
<accession>A0A9X7Z5N6</accession>
<evidence type="ECO:0000256" key="1">
    <source>
        <dbReference type="SAM" id="Phobius"/>
    </source>
</evidence>
<proteinExistence type="predicted"/>
<feature type="transmembrane region" description="Helical" evidence="1">
    <location>
        <begin position="63"/>
        <end position="89"/>
    </location>
</feature>
<feature type="transmembrane region" description="Helical" evidence="1">
    <location>
        <begin position="124"/>
        <end position="145"/>
    </location>
</feature>
<evidence type="ECO:0000313" key="2">
    <source>
        <dbReference type="EMBL" id="QSO46517.1"/>
    </source>
</evidence>
<protein>
    <submittedName>
        <fullName evidence="2">Uncharacterized protein</fullName>
    </submittedName>
</protein>
<dbReference type="EMBL" id="CP071182">
    <property type="protein sequence ID" value="QSO46517.1"/>
    <property type="molecule type" value="Genomic_DNA"/>
</dbReference>
<organism evidence="2 3">
    <name type="scientific">Alicyclobacillus mengziensis</name>
    <dbReference type="NCBI Taxonomy" id="2931921"/>
    <lineage>
        <taxon>Bacteria</taxon>
        <taxon>Bacillati</taxon>
        <taxon>Bacillota</taxon>
        <taxon>Bacilli</taxon>
        <taxon>Bacillales</taxon>
        <taxon>Alicyclobacillaceae</taxon>
        <taxon>Alicyclobacillus</taxon>
    </lineage>
</organism>
<keyword evidence="3" id="KW-1185">Reference proteome</keyword>
<dbReference type="RefSeq" id="WP_206655886.1">
    <property type="nucleotide sequence ID" value="NZ_CP071182.1"/>
</dbReference>